<dbReference type="PANTHER" id="PTHR30572:SF4">
    <property type="entry name" value="ABC TRANSPORTER PERMEASE YTRF"/>
    <property type="match status" value="1"/>
</dbReference>
<keyword evidence="4 8" id="KW-1133">Transmembrane helix</keyword>
<feature type="transmembrane region" description="Helical" evidence="8">
    <location>
        <begin position="369"/>
        <end position="386"/>
    </location>
</feature>
<name>A0A3B0UTU5_9ZZZZ</name>
<dbReference type="AlphaFoldDB" id="A0A3B0UTU5"/>
<evidence type="ECO:0000256" key="5">
    <source>
        <dbReference type="ARBA" id="ARBA00023136"/>
    </source>
</evidence>
<dbReference type="InterPro" id="IPR003838">
    <property type="entry name" value="ABC3_permease_C"/>
</dbReference>
<evidence type="ECO:0000256" key="7">
    <source>
        <dbReference type="SAM" id="MobiDB-lite"/>
    </source>
</evidence>
<evidence type="ECO:0000313" key="10">
    <source>
        <dbReference type="EMBL" id="VAW32360.1"/>
    </source>
</evidence>
<reference evidence="10" key="1">
    <citation type="submission" date="2018-06" db="EMBL/GenBank/DDBJ databases">
        <authorList>
            <person name="Zhirakovskaya E."/>
        </authorList>
    </citation>
    <scope>NUCLEOTIDE SEQUENCE</scope>
</reference>
<feature type="transmembrane region" description="Helical" evidence="8">
    <location>
        <begin position="463"/>
        <end position="483"/>
    </location>
</feature>
<comment type="similarity">
    <text evidence="6">Belongs to the ABC-4 integral membrane protein family.</text>
</comment>
<dbReference type="PANTHER" id="PTHR30572">
    <property type="entry name" value="MEMBRANE COMPONENT OF TRANSPORTER-RELATED"/>
    <property type="match status" value="1"/>
</dbReference>
<feature type="transmembrane region" description="Helical" evidence="8">
    <location>
        <begin position="406"/>
        <end position="429"/>
    </location>
</feature>
<feature type="non-terminal residue" evidence="10">
    <location>
        <position position="1"/>
    </location>
</feature>
<evidence type="ECO:0000256" key="8">
    <source>
        <dbReference type="SAM" id="Phobius"/>
    </source>
</evidence>
<evidence type="ECO:0000256" key="3">
    <source>
        <dbReference type="ARBA" id="ARBA00022692"/>
    </source>
</evidence>
<dbReference type="InterPro" id="IPR050250">
    <property type="entry name" value="Macrolide_Exporter_MacB"/>
</dbReference>
<gene>
    <name evidence="10" type="ORF">MNBD_CHLOROFLEXI01-1423</name>
</gene>
<dbReference type="GO" id="GO:0022857">
    <property type="term" value="F:transmembrane transporter activity"/>
    <property type="evidence" value="ECO:0007669"/>
    <property type="project" value="TreeGrafter"/>
</dbReference>
<evidence type="ECO:0000256" key="1">
    <source>
        <dbReference type="ARBA" id="ARBA00004651"/>
    </source>
</evidence>
<keyword evidence="3 8" id="KW-0812">Transmembrane</keyword>
<dbReference type="GO" id="GO:0005886">
    <property type="term" value="C:plasma membrane"/>
    <property type="evidence" value="ECO:0007669"/>
    <property type="project" value="UniProtKB-SubCell"/>
</dbReference>
<keyword evidence="5 8" id="KW-0472">Membrane</keyword>
<feature type="region of interest" description="Disordered" evidence="7">
    <location>
        <begin position="506"/>
        <end position="532"/>
    </location>
</feature>
<keyword evidence="2" id="KW-1003">Cell membrane</keyword>
<feature type="non-terminal residue" evidence="10">
    <location>
        <position position="556"/>
    </location>
</feature>
<evidence type="ECO:0000256" key="2">
    <source>
        <dbReference type="ARBA" id="ARBA00022475"/>
    </source>
</evidence>
<proteinExistence type="inferred from homology"/>
<feature type="transmembrane region" description="Helical" evidence="8">
    <location>
        <begin position="217"/>
        <end position="245"/>
    </location>
</feature>
<dbReference type="EMBL" id="UOEU01000349">
    <property type="protein sequence ID" value="VAW32360.1"/>
    <property type="molecule type" value="Genomic_DNA"/>
</dbReference>
<protein>
    <recommendedName>
        <fullName evidence="9">ABC3 transporter permease C-terminal domain-containing protein</fullName>
    </recommendedName>
</protein>
<sequence>EYAPVNEYLEEQAAGVIGLPAQQIIRHVSSDKLRLFASGETEFDENAPLLWANAGFVSDLADHIRLSEGTFPSEGATIEALVTQATADRLGLQVGEMYTLFGQGSDGAQIPLTVSGIWTPIDPADPFWFYTPESFNEMVLTTEMAFQQQIAPLLDKPVSTAVWYLILDGRSVRPANVSQLLDNVSTAQSRTTALLNNNDLEISPVDALQSYGSSADVLTLTLTVFSLPVVGLTLYFISLIAGMAVRRSRSEIAILRSRGTTRGQIITIYLLEGTLLGVLGLALGLLGGSWVAQLMGRTRTFLETAVFASRTLDDLVTTISPNALFYAGLAVLLTLLALLIPAYRTSRHTIVTLRTQQARDLQKPVWQRYYLDVLLLIPPAYGWYQLEQQGRLTTLGNGNDPFANPLLFLVPVLFSFSLGLFAIRFFPWVMGTLSWVTRRVPSTTLLITLRQLARSAGQYTGPLLLLTLTLSLATFTASMAVTLDEHLFDQAYYKVGADLNLAELGENTERPDRPPQQQGAPQQPEEDADEPKWLFLPVTDHLEVEGVKFAARVGEY</sequence>
<feature type="domain" description="ABC3 transporter permease C-terminal" evidence="9">
    <location>
        <begin position="224"/>
        <end position="349"/>
    </location>
</feature>
<accession>A0A3B0UTU5</accession>
<dbReference type="Pfam" id="PF02687">
    <property type="entry name" value="FtsX"/>
    <property type="match status" value="1"/>
</dbReference>
<feature type="transmembrane region" description="Helical" evidence="8">
    <location>
        <begin position="323"/>
        <end position="343"/>
    </location>
</feature>
<evidence type="ECO:0000259" key="9">
    <source>
        <dbReference type="Pfam" id="PF02687"/>
    </source>
</evidence>
<comment type="subcellular location">
    <subcellularLocation>
        <location evidence="1">Cell membrane</location>
        <topology evidence="1">Multi-pass membrane protein</topology>
    </subcellularLocation>
</comment>
<evidence type="ECO:0000256" key="4">
    <source>
        <dbReference type="ARBA" id="ARBA00022989"/>
    </source>
</evidence>
<organism evidence="10">
    <name type="scientific">hydrothermal vent metagenome</name>
    <dbReference type="NCBI Taxonomy" id="652676"/>
    <lineage>
        <taxon>unclassified sequences</taxon>
        <taxon>metagenomes</taxon>
        <taxon>ecological metagenomes</taxon>
    </lineage>
</organism>
<feature type="transmembrane region" description="Helical" evidence="8">
    <location>
        <begin position="266"/>
        <end position="292"/>
    </location>
</feature>
<evidence type="ECO:0000256" key="6">
    <source>
        <dbReference type="ARBA" id="ARBA00038076"/>
    </source>
</evidence>